<dbReference type="PANTHER" id="PTHR33116:SF76">
    <property type="entry name" value="DUF4283 DOMAIN-CONTAINING PROTEIN"/>
    <property type="match status" value="1"/>
</dbReference>
<evidence type="ECO:0000313" key="1">
    <source>
        <dbReference type="EMBL" id="GJT85457.1"/>
    </source>
</evidence>
<dbReference type="Proteomes" id="UP001151760">
    <property type="component" value="Unassembled WGS sequence"/>
</dbReference>
<protein>
    <recommendedName>
        <fullName evidence="3">Reverse transcriptase domain-containing protein</fullName>
    </recommendedName>
</protein>
<proteinExistence type="predicted"/>
<name>A0ABQ5HC57_9ASTR</name>
<reference evidence="1" key="2">
    <citation type="submission" date="2022-01" db="EMBL/GenBank/DDBJ databases">
        <authorList>
            <person name="Yamashiro T."/>
            <person name="Shiraishi A."/>
            <person name="Satake H."/>
            <person name="Nakayama K."/>
        </authorList>
    </citation>
    <scope>NUCLEOTIDE SEQUENCE</scope>
</reference>
<evidence type="ECO:0008006" key="3">
    <source>
        <dbReference type="Google" id="ProtNLM"/>
    </source>
</evidence>
<sequence>MEALSPRAPSLSPPLPRGPLRCAFKVDIQMVYDTVDCKFLRAILCHFGFHSVMLDWIMKCVSTISFSNDVNGMVQGYFKVISDALEEFKCSSGLIPSLPDSTIFFANVSHVAKNQIMQIMSFEEGELGSVHKLHIYTRPLFDDDKKGKNNDTEDLRLVEPCNQLGKIVGLILELIRQTYEKRSDMETQGKTSNANTHVESNGVLPPLMTAIATQDHTEAGDASNEVAQISTSDTNANVNANANANTNTMPMPTQN</sequence>
<evidence type="ECO:0000313" key="2">
    <source>
        <dbReference type="Proteomes" id="UP001151760"/>
    </source>
</evidence>
<keyword evidence="2" id="KW-1185">Reference proteome</keyword>
<accession>A0ABQ5HC57</accession>
<comment type="caution">
    <text evidence="1">The sequence shown here is derived from an EMBL/GenBank/DDBJ whole genome shotgun (WGS) entry which is preliminary data.</text>
</comment>
<dbReference type="EMBL" id="BQNB010019453">
    <property type="protein sequence ID" value="GJT85457.1"/>
    <property type="molecule type" value="Genomic_DNA"/>
</dbReference>
<reference evidence="1" key="1">
    <citation type="journal article" date="2022" name="Int. J. Mol. Sci.">
        <title>Draft Genome of Tanacetum Coccineum: Genomic Comparison of Closely Related Tanacetum-Family Plants.</title>
        <authorList>
            <person name="Yamashiro T."/>
            <person name="Shiraishi A."/>
            <person name="Nakayama K."/>
            <person name="Satake H."/>
        </authorList>
    </citation>
    <scope>NUCLEOTIDE SEQUENCE</scope>
</reference>
<organism evidence="1 2">
    <name type="scientific">Tanacetum coccineum</name>
    <dbReference type="NCBI Taxonomy" id="301880"/>
    <lineage>
        <taxon>Eukaryota</taxon>
        <taxon>Viridiplantae</taxon>
        <taxon>Streptophyta</taxon>
        <taxon>Embryophyta</taxon>
        <taxon>Tracheophyta</taxon>
        <taxon>Spermatophyta</taxon>
        <taxon>Magnoliopsida</taxon>
        <taxon>eudicotyledons</taxon>
        <taxon>Gunneridae</taxon>
        <taxon>Pentapetalae</taxon>
        <taxon>asterids</taxon>
        <taxon>campanulids</taxon>
        <taxon>Asterales</taxon>
        <taxon>Asteraceae</taxon>
        <taxon>Asteroideae</taxon>
        <taxon>Anthemideae</taxon>
        <taxon>Anthemidinae</taxon>
        <taxon>Tanacetum</taxon>
    </lineage>
</organism>
<gene>
    <name evidence="1" type="ORF">Tco_1067174</name>
</gene>
<dbReference type="PANTHER" id="PTHR33116">
    <property type="entry name" value="REVERSE TRANSCRIPTASE ZINC-BINDING DOMAIN-CONTAINING PROTEIN-RELATED-RELATED"/>
    <property type="match status" value="1"/>
</dbReference>